<gene>
    <name evidence="2" type="ORF">DFE_1620</name>
</gene>
<accession>A0A2Z6AYW0</accession>
<dbReference type="Pfam" id="PF03091">
    <property type="entry name" value="CutA1"/>
    <property type="match status" value="1"/>
</dbReference>
<dbReference type="Proteomes" id="UP000269883">
    <property type="component" value="Chromosome"/>
</dbReference>
<dbReference type="InterPro" id="IPR011322">
    <property type="entry name" value="N-reg_PII-like_a/b"/>
</dbReference>
<dbReference type="GO" id="GO:0010038">
    <property type="term" value="P:response to metal ion"/>
    <property type="evidence" value="ECO:0007669"/>
    <property type="project" value="InterPro"/>
</dbReference>
<dbReference type="InterPro" id="IPR004323">
    <property type="entry name" value="Ion_tolerance_CutA"/>
</dbReference>
<reference evidence="2 3" key="1">
    <citation type="journal article" date="2018" name="Sci. Adv.">
        <title>Multi-heme cytochromes provide a pathway for survival in energy-limited environments.</title>
        <authorList>
            <person name="Deng X."/>
            <person name="Dohmae N."/>
            <person name="Nealson K.H."/>
            <person name="Hashimoto K."/>
            <person name="Okamoto A."/>
        </authorList>
    </citation>
    <scope>NUCLEOTIDE SEQUENCE [LARGE SCALE GENOMIC DNA]</scope>
    <source>
        <strain evidence="2 3">IS5</strain>
    </source>
</reference>
<comment type="similarity">
    <text evidence="1">Belongs to the CutA family.</text>
</comment>
<evidence type="ECO:0000313" key="3">
    <source>
        <dbReference type="Proteomes" id="UP000269883"/>
    </source>
</evidence>
<dbReference type="EMBL" id="AP017378">
    <property type="protein sequence ID" value="BBD08346.1"/>
    <property type="molecule type" value="Genomic_DNA"/>
</dbReference>
<sequence>MEDLDMSPVVVYMTAVDADEAGRIGRELVTRRLAACVNILGPIRSLYWWDGKVQDEGEIAFIAKTWEDRLDELTRTVRELHSYDEPCVVAVPVTGGSPSFIDWIRGETHPDESV</sequence>
<evidence type="ECO:0000313" key="2">
    <source>
        <dbReference type="EMBL" id="BBD08346.1"/>
    </source>
</evidence>
<dbReference type="GO" id="GO:0005507">
    <property type="term" value="F:copper ion binding"/>
    <property type="evidence" value="ECO:0007669"/>
    <property type="project" value="TreeGrafter"/>
</dbReference>
<keyword evidence="3" id="KW-1185">Reference proteome</keyword>
<protein>
    <submittedName>
        <fullName evidence="2">CutA1 divalent ion tolerance protein</fullName>
    </submittedName>
</protein>
<proteinExistence type="inferred from homology"/>
<dbReference type="PANTHER" id="PTHR23419">
    <property type="entry name" value="DIVALENT CATION TOLERANCE CUTA-RELATED"/>
    <property type="match status" value="1"/>
</dbReference>
<dbReference type="PANTHER" id="PTHR23419:SF8">
    <property type="entry name" value="FI09726P"/>
    <property type="match status" value="1"/>
</dbReference>
<name>A0A2Z6AYW0_9BACT</name>
<evidence type="ECO:0000256" key="1">
    <source>
        <dbReference type="ARBA" id="ARBA00010169"/>
    </source>
</evidence>
<organism evidence="2 3">
    <name type="scientific">Desulfovibrio ferrophilus</name>
    <dbReference type="NCBI Taxonomy" id="241368"/>
    <lineage>
        <taxon>Bacteria</taxon>
        <taxon>Pseudomonadati</taxon>
        <taxon>Thermodesulfobacteriota</taxon>
        <taxon>Desulfovibrionia</taxon>
        <taxon>Desulfovibrionales</taxon>
        <taxon>Desulfovibrionaceae</taxon>
        <taxon>Desulfovibrio</taxon>
    </lineage>
</organism>
<dbReference type="AlphaFoldDB" id="A0A2Z6AYW0"/>
<dbReference type="Gene3D" id="3.30.70.120">
    <property type="match status" value="1"/>
</dbReference>
<dbReference type="SUPFAM" id="SSF54913">
    <property type="entry name" value="GlnB-like"/>
    <property type="match status" value="1"/>
</dbReference>
<dbReference type="KEGG" id="dfl:DFE_1620"/>
<dbReference type="InterPro" id="IPR015867">
    <property type="entry name" value="N-reg_PII/ATP_PRibTrfase_C"/>
</dbReference>